<dbReference type="PANTHER" id="PTHR47992">
    <property type="entry name" value="PROTEIN PHOSPHATASE"/>
    <property type="match status" value="1"/>
</dbReference>
<comment type="catalytic activity">
    <reaction evidence="8">
        <text>O-phospho-L-threonyl-[protein] + H2O = L-threonyl-[protein] + phosphate</text>
        <dbReference type="Rhea" id="RHEA:47004"/>
        <dbReference type="Rhea" id="RHEA-COMP:11060"/>
        <dbReference type="Rhea" id="RHEA-COMP:11605"/>
        <dbReference type="ChEBI" id="CHEBI:15377"/>
        <dbReference type="ChEBI" id="CHEBI:30013"/>
        <dbReference type="ChEBI" id="CHEBI:43474"/>
        <dbReference type="ChEBI" id="CHEBI:61977"/>
        <dbReference type="EC" id="3.1.3.16"/>
    </reaction>
</comment>
<gene>
    <name evidence="10" type="ORF">HNR44_001295</name>
</gene>
<evidence type="ECO:0000313" key="11">
    <source>
        <dbReference type="Proteomes" id="UP000568839"/>
    </source>
</evidence>
<evidence type="ECO:0000256" key="4">
    <source>
        <dbReference type="ARBA" id="ARBA00022801"/>
    </source>
</evidence>
<feature type="domain" description="PPM-type phosphatase" evidence="9">
    <location>
        <begin position="2"/>
        <end position="241"/>
    </location>
</feature>
<dbReference type="Pfam" id="PF13672">
    <property type="entry name" value="PP2C_2"/>
    <property type="match status" value="1"/>
</dbReference>
<dbReference type="FunFam" id="3.60.40.10:FF:000002">
    <property type="entry name" value="Serine/threonine phosphatase stp"/>
    <property type="match status" value="1"/>
</dbReference>
<dbReference type="InterPro" id="IPR015655">
    <property type="entry name" value="PP2C"/>
</dbReference>
<dbReference type="AlphaFoldDB" id="A0A841PQ81"/>
<sequence>MEAVFRTDVGKLREHNEDAGDLFYKEDMILAIVADGMGGHRAGDVASEMAVKALKDAWDHHPPKNEYGAIKRWLTEEIQRANDAVFQKSIADESYRGMGTTLVASVIYEGGLVIGHVGDSRAYRLQPPSMVQLTSDHSLVNELVKSGQLKPEEAENHPRKNVVTRALGTQAEVEVEVGYYEFPKQSTLLLCSDGLSDKLLEKDIEETLLGDREIDGSADALVQKALERGGEDNITVLLVYHNVDGEGHP</sequence>
<protein>
    <recommendedName>
        <fullName evidence="2">protein-serine/threonine phosphatase</fullName>
        <ecNumber evidence="2">3.1.3.16</ecNumber>
    </recommendedName>
</protein>
<proteinExistence type="predicted"/>
<dbReference type="RefSeq" id="WP_184403240.1">
    <property type="nucleotide sequence ID" value="NZ_JACHHJ010000001.1"/>
</dbReference>
<reference evidence="10 11" key="1">
    <citation type="submission" date="2020-08" db="EMBL/GenBank/DDBJ databases">
        <title>Genomic Encyclopedia of Type Strains, Phase IV (KMG-IV): sequencing the most valuable type-strain genomes for metagenomic binning, comparative biology and taxonomic classification.</title>
        <authorList>
            <person name="Goeker M."/>
        </authorList>
    </citation>
    <scope>NUCLEOTIDE SEQUENCE [LARGE SCALE GENOMIC DNA]</scope>
    <source>
        <strain evidence="10 11">DSM 21769</strain>
    </source>
</reference>
<dbReference type="InterPro" id="IPR001932">
    <property type="entry name" value="PPM-type_phosphatase-like_dom"/>
</dbReference>
<dbReference type="SMART" id="SM00331">
    <property type="entry name" value="PP2C_SIG"/>
    <property type="match status" value="1"/>
</dbReference>
<evidence type="ECO:0000256" key="7">
    <source>
        <dbReference type="ARBA" id="ARBA00047761"/>
    </source>
</evidence>
<evidence type="ECO:0000256" key="3">
    <source>
        <dbReference type="ARBA" id="ARBA00022723"/>
    </source>
</evidence>
<dbReference type="EMBL" id="JACHHJ010000001">
    <property type="protein sequence ID" value="MBB6449346.1"/>
    <property type="molecule type" value="Genomic_DNA"/>
</dbReference>
<evidence type="ECO:0000313" key="10">
    <source>
        <dbReference type="EMBL" id="MBB6449346.1"/>
    </source>
</evidence>
<dbReference type="GO" id="GO:0046872">
    <property type="term" value="F:metal ion binding"/>
    <property type="evidence" value="ECO:0007669"/>
    <property type="project" value="UniProtKB-KW"/>
</dbReference>
<dbReference type="CDD" id="cd00143">
    <property type="entry name" value="PP2Cc"/>
    <property type="match status" value="1"/>
</dbReference>
<dbReference type="NCBIfam" id="NF033484">
    <property type="entry name" value="Stp1_PP2C_phos"/>
    <property type="match status" value="1"/>
</dbReference>
<dbReference type="Gene3D" id="3.60.40.10">
    <property type="entry name" value="PPM-type phosphatase domain"/>
    <property type="match status" value="1"/>
</dbReference>
<dbReference type="EC" id="3.1.3.16" evidence="2"/>
<comment type="catalytic activity">
    <reaction evidence="7">
        <text>O-phospho-L-seryl-[protein] + H2O = L-seryl-[protein] + phosphate</text>
        <dbReference type="Rhea" id="RHEA:20629"/>
        <dbReference type="Rhea" id="RHEA-COMP:9863"/>
        <dbReference type="Rhea" id="RHEA-COMP:11604"/>
        <dbReference type="ChEBI" id="CHEBI:15377"/>
        <dbReference type="ChEBI" id="CHEBI:29999"/>
        <dbReference type="ChEBI" id="CHEBI:43474"/>
        <dbReference type="ChEBI" id="CHEBI:83421"/>
        <dbReference type="EC" id="3.1.3.16"/>
    </reaction>
</comment>
<dbReference type="InterPro" id="IPR036457">
    <property type="entry name" value="PPM-type-like_dom_sf"/>
</dbReference>
<keyword evidence="6" id="KW-0464">Manganese</keyword>
<dbReference type="PROSITE" id="PS51746">
    <property type="entry name" value="PPM_2"/>
    <property type="match status" value="1"/>
</dbReference>
<dbReference type="SMART" id="SM00332">
    <property type="entry name" value="PP2Cc"/>
    <property type="match status" value="1"/>
</dbReference>
<comment type="cofactor">
    <cofactor evidence="1">
        <name>Mn(2+)</name>
        <dbReference type="ChEBI" id="CHEBI:29035"/>
    </cofactor>
</comment>
<evidence type="ECO:0000256" key="6">
    <source>
        <dbReference type="ARBA" id="ARBA00023211"/>
    </source>
</evidence>
<comment type="caution">
    <text evidence="10">The sequence shown here is derived from an EMBL/GenBank/DDBJ whole genome shotgun (WGS) entry which is preliminary data.</text>
</comment>
<dbReference type="Proteomes" id="UP000568839">
    <property type="component" value="Unassembled WGS sequence"/>
</dbReference>
<name>A0A841PQ81_9BACL</name>
<dbReference type="GO" id="GO:0004722">
    <property type="term" value="F:protein serine/threonine phosphatase activity"/>
    <property type="evidence" value="ECO:0007669"/>
    <property type="project" value="UniProtKB-EC"/>
</dbReference>
<evidence type="ECO:0000256" key="5">
    <source>
        <dbReference type="ARBA" id="ARBA00022912"/>
    </source>
</evidence>
<dbReference type="SUPFAM" id="SSF81606">
    <property type="entry name" value="PP2C-like"/>
    <property type="match status" value="1"/>
</dbReference>
<keyword evidence="4 10" id="KW-0378">Hydrolase</keyword>
<organism evidence="10 11">
    <name type="scientific">Geomicrobium halophilum</name>
    <dbReference type="NCBI Taxonomy" id="549000"/>
    <lineage>
        <taxon>Bacteria</taxon>
        <taxon>Bacillati</taxon>
        <taxon>Bacillota</taxon>
        <taxon>Bacilli</taxon>
        <taxon>Bacillales</taxon>
        <taxon>Geomicrobium</taxon>
    </lineage>
</organism>
<keyword evidence="11" id="KW-1185">Reference proteome</keyword>
<evidence type="ECO:0000256" key="2">
    <source>
        <dbReference type="ARBA" id="ARBA00013081"/>
    </source>
</evidence>
<evidence type="ECO:0000259" key="9">
    <source>
        <dbReference type="PROSITE" id="PS51746"/>
    </source>
</evidence>
<keyword evidence="3" id="KW-0479">Metal-binding</keyword>
<keyword evidence="5" id="KW-0904">Protein phosphatase</keyword>
<evidence type="ECO:0000256" key="8">
    <source>
        <dbReference type="ARBA" id="ARBA00048336"/>
    </source>
</evidence>
<evidence type="ECO:0000256" key="1">
    <source>
        <dbReference type="ARBA" id="ARBA00001936"/>
    </source>
</evidence>
<accession>A0A841PQ81</accession>